<proteinExistence type="predicted"/>
<accession>A0ABV8V886</accession>
<keyword evidence="1" id="KW-0812">Transmembrane</keyword>
<reference evidence="3" key="1">
    <citation type="journal article" date="2019" name="Int. J. Syst. Evol. Microbiol.">
        <title>The Global Catalogue of Microorganisms (GCM) 10K type strain sequencing project: providing services to taxonomists for standard genome sequencing and annotation.</title>
        <authorList>
            <consortium name="The Broad Institute Genomics Platform"/>
            <consortium name="The Broad Institute Genome Sequencing Center for Infectious Disease"/>
            <person name="Wu L."/>
            <person name="Ma J."/>
        </authorList>
    </citation>
    <scope>NUCLEOTIDE SEQUENCE [LARGE SCALE GENOMIC DNA]</scope>
    <source>
        <strain evidence="3">CECT 8570</strain>
    </source>
</reference>
<keyword evidence="1" id="KW-1133">Transmembrane helix</keyword>
<protein>
    <submittedName>
        <fullName evidence="2">DUF4381 domain-containing protein</fullName>
    </submittedName>
</protein>
<keyword evidence="1" id="KW-0472">Membrane</keyword>
<dbReference type="InterPro" id="IPR025489">
    <property type="entry name" value="DUF4381"/>
</dbReference>
<organism evidence="2 3">
    <name type="scientific">Simiduia curdlanivorans</name>
    <dbReference type="NCBI Taxonomy" id="1492769"/>
    <lineage>
        <taxon>Bacteria</taxon>
        <taxon>Pseudomonadati</taxon>
        <taxon>Pseudomonadota</taxon>
        <taxon>Gammaproteobacteria</taxon>
        <taxon>Cellvibrionales</taxon>
        <taxon>Cellvibrionaceae</taxon>
        <taxon>Simiduia</taxon>
    </lineage>
</organism>
<dbReference type="Proteomes" id="UP001595840">
    <property type="component" value="Unassembled WGS sequence"/>
</dbReference>
<sequence length="175" mass="20172">MDNIADMNEKLLPLKDFHLPPEPGIWPLAPGWWALLALLLLSSALLVWLRHRHRQKARRDYRKEAKLRLATLIDTYRQDNNLQGLSMQVNQLLKQICLSAISPKAARLIDDAWVEFLNQQLNPSSTSLQHNTHIFLVKQPYTTNALLTPDQTDSSLADIKNWLEQHRGELLNVDL</sequence>
<name>A0ABV8V886_9GAMM</name>
<comment type="caution">
    <text evidence="2">The sequence shown here is derived from an EMBL/GenBank/DDBJ whole genome shotgun (WGS) entry which is preliminary data.</text>
</comment>
<dbReference type="Pfam" id="PF14316">
    <property type="entry name" value="DUF4381"/>
    <property type="match status" value="1"/>
</dbReference>
<evidence type="ECO:0000313" key="3">
    <source>
        <dbReference type="Proteomes" id="UP001595840"/>
    </source>
</evidence>
<dbReference type="RefSeq" id="WP_290262653.1">
    <property type="nucleotide sequence ID" value="NZ_JAUFQG010000004.1"/>
</dbReference>
<evidence type="ECO:0000313" key="2">
    <source>
        <dbReference type="EMBL" id="MFC4364131.1"/>
    </source>
</evidence>
<evidence type="ECO:0000256" key="1">
    <source>
        <dbReference type="SAM" id="Phobius"/>
    </source>
</evidence>
<keyword evidence="3" id="KW-1185">Reference proteome</keyword>
<dbReference type="EMBL" id="JBHSCX010000021">
    <property type="protein sequence ID" value="MFC4364131.1"/>
    <property type="molecule type" value="Genomic_DNA"/>
</dbReference>
<gene>
    <name evidence="2" type="ORF">ACFOX3_17575</name>
</gene>
<feature type="transmembrane region" description="Helical" evidence="1">
    <location>
        <begin position="31"/>
        <end position="49"/>
    </location>
</feature>